<dbReference type="RefSeq" id="WP_394315533.1">
    <property type="nucleotide sequence ID" value="NZ_JBHGPK010000054.1"/>
</dbReference>
<proteinExistence type="predicted"/>
<evidence type="ECO:0000259" key="1">
    <source>
        <dbReference type="Pfam" id="PF00534"/>
    </source>
</evidence>
<dbReference type="Gene3D" id="3.40.50.2000">
    <property type="entry name" value="Glycogen Phosphorylase B"/>
    <property type="match status" value="2"/>
</dbReference>
<organism evidence="2 3">
    <name type="scientific">Labrys neptuniae</name>
    <dbReference type="NCBI Taxonomy" id="376174"/>
    <lineage>
        <taxon>Bacteria</taxon>
        <taxon>Pseudomonadati</taxon>
        <taxon>Pseudomonadota</taxon>
        <taxon>Alphaproteobacteria</taxon>
        <taxon>Hyphomicrobiales</taxon>
        <taxon>Xanthobacteraceae</taxon>
        <taxon>Labrys</taxon>
    </lineage>
</organism>
<reference evidence="2 3" key="1">
    <citation type="submission" date="2024-09" db="EMBL/GenBank/DDBJ databases">
        <title>Description of Labrys sedimenti sp. nov., isolated from a diclofenac-degrading enrichment culture, and genome-based reclassification of Labrys portucalensis as a later heterotypic synonym of Labrys neptuniae.</title>
        <authorList>
            <person name="Tancsics A."/>
            <person name="Csepanyi A."/>
        </authorList>
    </citation>
    <scope>NUCLEOTIDE SEQUENCE [LARGE SCALE GENOMIC DNA]</scope>
    <source>
        <strain evidence="2 3">LMG 23412</strain>
    </source>
</reference>
<feature type="domain" description="Glycosyl transferase family 1" evidence="1">
    <location>
        <begin position="216"/>
        <end position="378"/>
    </location>
</feature>
<comment type="caution">
    <text evidence="2">The sequence shown here is derived from an EMBL/GenBank/DDBJ whole genome shotgun (WGS) entry which is preliminary data.</text>
</comment>
<name>A0ABV6ZRW4_9HYPH</name>
<gene>
    <name evidence="2" type="ORF">ACETRX_35555</name>
</gene>
<dbReference type="EMBL" id="JBHGPK010000054">
    <property type="protein sequence ID" value="MFC2254937.1"/>
    <property type="molecule type" value="Genomic_DNA"/>
</dbReference>
<dbReference type="InterPro" id="IPR001296">
    <property type="entry name" value="Glyco_trans_1"/>
</dbReference>
<accession>A0ABV6ZRW4</accession>
<dbReference type="Proteomes" id="UP001595190">
    <property type="component" value="Unassembled WGS sequence"/>
</dbReference>
<dbReference type="PANTHER" id="PTHR12526:SF635">
    <property type="entry name" value="GLYCOSYL TRANSFERASE GROUP 1"/>
    <property type="match status" value="1"/>
</dbReference>
<evidence type="ECO:0000313" key="2">
    <source>
        <dbReference type="EMBL" id="MFC2254937.1"/>
    </source>
</evidence>
<protein>
    <submittedName>
        <fullName evidence="2">Glycosyltransferase family 4 protein</fullName>
        <ecNumber evidence="2">2.4.-.-</ecNumber>
    </submittedName>
</protein>
<dbReference type="CDD" id="cd03801">
    <property type="entry name" value="GT4_PimA-like"/>
    <property type="match status" value="1"/>
</dbReference>
<keyword evidence="2" id="KW-0808">Transferase</keyword>
<sequence>MSGLQARQSELSIELARHQTATTEFERPEQELSGRIGARANQPDLICHVLPRGMRFSQSRATSIDLYVCELVAYSRQSSVVIAEEIADPLPAPRLIEIPCYNYARTTRRSRFIARKIAELDPTIVSVQQHIPSAVHITSLVQQPVILQRHNFLERPADDNVFSRYRYRSKIAKLNALGGITFVSDVLVSHFESHWPDVQVPREVISNGFDKRLWQAHPDRDNSILIVGRAAPEKGIAEAAAAVATVLADKPEWRADFVLSEEAVHPDYHKSIKRLLEPLGRQVSLRLNRPFAEVKRLFERAAIAIVPSKWAEPFGRTCLEAHAGGAAVISSGTGGLRSISGDQALYIDPANPRSIAQALKFLMNDDDARQALAKGGTERVCRLFDIDVIAARLDKFCSSVSAGRSHLSHVDPPSLGNR</sequence>
<evidence type="ECO:0000313" key="3">
    <source>
        <dbReference type="Proteomes" id="UP001595190"/>
    </source>
</evidence>
<keyword evidence="2" id="KW-0328">Glycosyltransferase</keyword>
<dbReference type="PANTHER" id="PTHR12526">
    <property type="entry name" value="GLYCOSYLTRANSFERASE"/>
    <property type="match status" value="1"/>
</dbReference>
<dbReference type="EC" id="2.4.-.-" evidence="2"/>
<dbReference type="GO" id="GO:0016757">
    <property type="term" value="F:glycosyltransferase activity"/>
    <property type="evidence" value="ECO:0007669"/>
    <property type="project" value="UniProtKB-KW"/>
</dbReference>
<dbReference type="Pfam" id="PF00534">
    <property type="entry name" value="Glycos_transf_1"/>
    <property type="match status" value="1"/>
</dbReference>
<dbReference type="SUPFAM" id="SSF53756">
    <property type="entry name" value="UDP-Glycosyltransferase/glycogen phosphorylase"/>
    <property type="match status" value="1"/>
</dbReference>